<dbReference type="EMBL" id="AEQP01000003">
    <property type="protein sequence ID" value="EFV95283.1"/>
    <property type="molecule type" value="Genomic_DNA"/>
</dbReference>
<keyword evidence="6" id="KW-0328">Glycosyltransferase</keyword>
<keyword evidence="4" id="KW-0121">Carboxypeptidase</keyword>
<evidence type="ECO:0000256" key="2">
    <source>
        <dbReference type="ARBA" id="ARBA00007090"/>
    </source>
</evidence>
<dbReference type="GO" id="GO:0008955">
    <property type="term" value="F:peptidoglycan glycosyltransferase activity"/>
    <property type="evidence" value="ECO:0007669"/>
    <property type="project" value="UniProtKB-EC"/>
</dbReference>
<dbReference type="EC" id="2.4.99.28" evidence="10"/>
<name>E7RWA8_9BURK</name>
<evidence type="ECO:0000259" key="14">
    <source>
        <dbReference type="Pfam" id="PF00905"/>
    </source>
</evidence>
<dbReference type="STRING" id="887898.HMPREF0551_0771"/>
<dbReference type="Proteomes" id="UP000011021">
    <property type="component" value="Unassembled WGS sequence"/>
</dbReference>
<evidence type="ECO:0000256" key="4">
    <source>
        <dbReference type="ARBA" id="ARBA00022645"/>
    </source>
</evidence>
<dbReference type="Pfam" id="PF06832">
    <property type="entry name" value="BiPBP_C"/>
    <property type="match status" value="1"/>
</dbReference>
<evidence type="ECO:0000259" key="16">
    <source>
        <dbReference type="Pfam" id="PF06832"/>
    </source>
</evidence>
<keyword evidence="7" id="KW-0808">Transferase</keyword>
<evidence type="ECO:0000256" key="3">
    <source>
        <dbReference type="ARBA" id="ARBA00007739"/>
    </source>
</evidence>
<dbReference type="Pfam" id="PF00905">
    <property type="entry name" value="Transpeptidase"/>
    <property type="match status" value="1"/>
</dbReference>
<feature type="signal peptide" evidence="13">
    <location>
        <begin position="1"/>
        <end position="21"/>
    </location>
</feature>
<evidence type="ECO:0000313" key="18">
    <source>
        <dbReference type="Proteomes" id="UP000011021"/>
    </source>
</evidence>
<dbReference type="Gene3D" id="3.40.710.10">
    <property type="entry name" value="DD-peptidase/beta-lactamase superfamily"/>
    <property type="match status" value="1"/>
</dbReference>
<feature type="region of interest" description="Disordered" evidence="12">
    <location>
        <begin position="505"/>
        <end position="535"/>
    </location>
</feature>
<dbReference type="GO" id="GO:0009252">
    <property type="term" value="P:peptidoglycan biosynthetic process"/>
    <property type="evidence" value="ECO:0007669"/>
    <property type="project" value="UniProtKB-UniPathway"/>
</dbReference>
<evidence type="ECO:0000256" key="10">
    <source>
        <dbReference type="ARBA" id="ARBA00044770"/>
    </source>
</evidence>
<evidence type="ECO:0000256" key="11">
    <source>
        <dbReference type="ARBA" id="ARBA00049902"/>
    </source>
</evidence>
<feature type="chain" id="PRO_5003224599" description="peptidoglycan glycosyltransferase" evidence="13">
    <location>
        <begin position="22"/>
        <end position="846"/>
    </location>
</feature>
<comment type="pathway">
    <text evidence="1">Cell wall biogenesis; peptidoglycan biosynthesis.</text>
</comment>
<comment type="catalytic activity">
    <reaction evidence="11">
        <text>[GlcNAc-(1-&gt;4)-Mur2Ac(oyl-L-Ala-gamma-D-Glu-L-Lys-D-Ala-D-Ala)](n)-di-trans,octa-cis-undecaprenyl diphosphate + beta-D-GlcNAc-(1-&gt;4)-Mur2Ac(oyl-L-Ala-gamma-D-Glu-L-Lys-D-Ala-D-Ala)-di-trans,octa-cis-undecaprenyl diphosphate = [GlcNAc-(1-&gt;4)-Mur2Ac(oyl-L-Ala-gamma-D-Glu-L-Lys-D-Ala-D-Ala)](n+1)-di-trans,octa-cis-undecaprenyl diphosphate + di-trans,octa-cis-undecaprenyl diphosphate + H(+)</text>
        <dbReference type="Rhea" id="RHEA:23708"/>
        <dbReference type="Rhea" id="RHEA-COMP:9602"/>
        <dbReference type="Rhea" id="RHEA-COMP:9603"/>
        <dbReference type="ChEBI" id="CHEBI:15378"/>
        <dbReference type="ChEBI" id="CHEBI:58405"/>
        <dbReference type="ChEBI" id="CHEBI:60033"/>
        <dbReference type="ChEBI" id="CHEBI:78435"/>
        <dbReference type="EC" id="2.4.99.28"/>
    </reaction>
</comment>
<comment type="similarity">
    <text evidence="2">In the C-terminal section; belongs to the transpeptidase family.</text>
</comment>
<reference evidence="17 18" key="1">
    <citation type="submission" date="2010-12" db="EMBL/GenBank/DDBJ databases">
        <authorList>
            <person name="Muzny D."/>
            <person name="Qin X."/>
            <person name="Deng J."/>
            <person name="Jiang H."/>
            <person name="Liu Y."/>
            <person name="Qu J."/>
            <person name="Song X.-Z."/>
            <person name="Zhang L."/>
            <person name="Thornton R."/>
            <person name="Coyle M."/>
            <person name="Francisco L."/>
            <person name="Jackson L."/>
            <person name="Javaid M."/>
            <person name="Korchina V."/>
            <person name="Kovar C."/>
            <person name="Mata R."/>
            <person name="Mathew T."/>
            <person name="Ngo R."/>
            <person name="Nguyen L."/>
            <person name="Nguyen N."/>
            <person name="Okwuonu G."/>
            <person name="Ongeri F."/>
            <person name="Pham C."/>
            <person name="Simmons D."/>
            <person name="Wilczek-Boney K."/>
            <person name="Hale W."/>
            <person name="Jakkamsetti A."/>
            <person name="Pham P."/>
            <person name="Ruth R."/>
            <person name="San Lucas F."/>
            <person name="Warren J."/>
            <person name="Zhang J."/>
            <person name="Zhao Z."/>
            <person name="Zhou C."/>
            <person name="Zhu D."/>
            <person name="Lee S."/>
            <person name="Bess C."/>
            <person name="Blankenburg K."/>
            <person name="Forbes L."/>
            <person name="Fu Q."/>
            <person name="Gubbala S."/>
            <person name="Hirani K."/>
            <person name="Jayaseelan J.C."/>
            <person name="Lara F."/>
            <person name="Munidasa M."/>
            <person name="Palculict T."/>
            <person name="Patil S."/>
            <person name="Pu L.-L."/>
            <person name="Saada N."/>
            <person name="Tang L."/>
            <person name="Weissenberger G."/>
            <person name="Zhu Y."/>
            <person name="Hemphill L."/>
            <person name="Shang Y."/>
            <person name="Youmans B."/>
            <person name="Ayvaz T."/>
            <person name="Ross M."/>
            <person name="Santibanez J."/>
            <person name="Aqrawi P."/>
            <person name="Gross S."/>
            <person name="Joshi V."/>
            <person name="Fowler G."/>
            <person name="Nazareth L."/>
            <person name="Reid J."/>
            <person name="Worley K."/>
            <person name="Petrosino J."/>
            <person name="Highlander S."/>
            <person name="Gibbs R."/>
        </authorList>
    </citation>
    <scope>NUCLEOTIDE SEQUENCE [LARGE SCALE GENOMIC DNA]</scope>
    <source>
        <strain evidence="17 18">ATCC 51599</strain>
    </source>
</reference>
<dbReference type="InterPro" id="IPR050396">
    <property type="entry name" value="Glycosyltr_51/Transpeptidase"/>
</dbReference>
<proteinExistence type="inferred from homology"/>
<dbReference type="SUPFAM" id="SSF53955">
    <property type="entry name" value="Lysozyme-like"/>
    <property type="match status" value="1"/>
</dbReference>
<dbReference type="AlphaFoldDB" id="E7RWA8"/>
<dbReference type="GO" id="GO:0030288">
    <property type="term" value="C:outer membrane-bounded periplasmic space"/>
    <property type="evidence" value="ECO:0007669"/>
    <property type="project" value="TreeGrafter"/>
</dbReference>
<accession>E7RWA8</accession>
<comment type="similarity">
    <text evidence="3">In the N-terminal section; belongs to the glycosyltransferase 51 family.</text>
</comment>
<feature type="domain" description="Penicillin-binding C-terminal" evidence="16">
    <location>
        <begin position="754"/>
        <end position="830"/>
    </location>
</feature>
<dbReference type="RefSeq" id="WP_005672923.1">
    <property type="nucleotide sequence ID" value="NZ_CP146288.1"/>
</dbReference>
<sequence length="846" mass="91477">MVSGRWAAGLLLGLGMASAAAVSVGPEPDRTLPDFETVRSSFRSSETLLLDRHGEVLHRLRTDFQVRRGAWVALGDTSPALRMALLLSEDRRFHEHSGVDWWAVSAAAWGNLWHERTRGASTLTMQLAGLLDPALQRPTSKARGLSQKWAQASAARELETRWRKDQILEAYLNLVPFRGEIVGIDALSHTLFGKSALALNAPESALAAALIRAPNAPASRVAERACRLLQQMQDPKAECLSVDVLAGMTLHRRDWVPSEGVAPHLAQRLIRHVNEDLNTALSDGGAGEDTVTALHDGHPTVRSTLDGPLQRLAIDTLRTQLRELQGRHVEDGAVVVLDNASGDVLAWVGSSGSLSRAAQVDGVMARRQPGSALKPFLYAQALAEHRLTAASLLDDSPAHLPTASGLYMPQNYDHRYQGWVSVRTALGSSLNIPAVRTLVMVSPDAFHRQLQRLGMRFPEGSGYYGYSLALGSAEVSLLQLTNAYRALANGGQWCPVHLLPEAHRRGAPSSLTGPVEHADGLPAIAPKPASSSFRDASIQTDDEERQWLPENCHQTLDAGAAFIISDILSDRHARLPTFGLDSVLDTRFWSAVKTGTSKDMRDNWAVGYSQRYTVGVWVGNASGAPMHDVSGTSGAAPVWATLMRELHRHEISRAPSPPDGVVRQQVDFGGESEMAGLNEASAQALPARRAGTVDDEGANATERSGIEAPRQEWFLAGTEQRHFSPPAMVSGSNDTRTGKGDGAHAGWQDHDPSALPARIVAPAPGTVIALDPDIPPANQQLRLEASHGTPTELYWFIDDQPVGQGARVGWIPLPGRHTITLRDARGGVLDARRIEVRGAWLRPPLQ</sequence>
<organism evidence="17 18">
    <name type="scientific">Lautropia mirabilis ATCC 51599</name>
    <dbReference type="NCBI Taxonomy" id="887898"/>
    <lineage>
        <taxon>Bacteria</taxon>
        <taxon>Pseudomonadati</taxon>
        <taxon>Pseudomonadota</taxon>
        <taxon>Betaproteobacteria</taxon>
        <taxon>Burkholderiales</taxon>
        <taxon>Burkholderiaceae</taxon>
        <taxon>Lautropia</taxon>
    </lineage>
</organism>
<feature type="region of interest" description="Disordered" evidence="12">
    <location>
        <begin position="682"/>
        <end position="708"/>
    </location>
</feature>
<dbReference type="GO" id="GO:0004180">
    <property type="term" value="F:carboxypeptidase activity"/>
    <property type="evidence" value="ECO:0007669"/>
    <property type="project" value="UniProtKB-KW"/>
</dbReference>
<evidence type="ECO:0000256" key="8">
    <source>
        <dbReference type="ARBA" id="ARBA00022801"/>
    </source>
</evidence>
<evidence type="ECO:0000313" key="17">
    <source>
        <dbReference type="EMBL" id="EFV95283.1"/>
    </source>
</evidence>
<dbReference type="HOGENOM" id="CLU_006354_7_1_4"/>
<feature type="domain" description="Penicillin-binding protein transpeptidase" evidence="14">
    <location>
        <begin position="332"/>
        <end position="502"/>
    </location>
</feature>
<comment type="caution">
    <text evidence="17">The sequence shown here is derived from an EMBL/GenBank/DDBJ whole genome shotgun (WGS) entry which is preliminary data.</text>
</comment>
<evidence type="ECO:0000256" key="13">
    <source>
        <dbReference type="SAM" id="SignalP"/>
    </source>
</evidence>
<dbReference type="Pfam" id="PF00912">
    <property type="entry name" value="Transgly"/>
    <property type="match status" value="1"/>
</dbReference>
<evidence type="ECO:0000256" key="12">
    <source>
        <dbReference type="SAM" id="MobiDB-lite"/>
    </source>
</evidence>
<evidence type="ECO:0000256" key="9">
    <source>
        <dbReference type="ARBA" id="ARBA00023268"/>
    </source>
</evidence>
<dbReference type="InterPro" id="IPR023346">
    <property type="entry name" value="Lysozyme-like_dom_sf"/>
</dbReference>
<dbReference type="UniPathway" id="UPA00219"/>
<evidence type="ECO:0000256" key="5">
    <source>
        <dbReference type="ARBA" id="ARBA00022670"/>
    </source>
</evidence>
<dbReference type="PANTHER" id="PTHR32282">
    <property type="entry name" value="BINDING PROTEIN TRANSPEPTIDASE, PUTATIVE-RELATED"/>
    <property type="match status" value="1"/>
</dbReference>
<keyword evidence="18" id="KW-1185">Reference proteome</keyword>
<evidence type="ECO:0000259" key="15">
    <source>
        <dbReference type="Pfam" id="PF00912"/>
    </source>
</evidence>
<gene>
    <name evidence="17" type="primary">pbpC</name>
    <name evidence="17" type="ORF">HMPREF0551_0771</name>
</gene>
<dbReference type="PANTHER" id="PTHR32282:SF15">
    <property type="entry name" value="PENICILLIN-BINDING PROTEIN 1C"/>
    <property type="match status" value="1"/>
</dbReference>
<dbReference type="GO" id="GO:0006508">
    <property type="term" value="P:proteolysis"/>
    <property type="evidence" value="ECO:0007669"/>
    <property type="project" value="UniProtKB-KW"/>
</dbReference>
<protein>
    <recommendedName>
        <fullName evidence="10">peptidoglycan glycosyltransferase</fullName>
        <ecNumber evidence="10">2.4.99.28</ecNumber>
    </recommendedName>
</protein>
<dbReference type="GO" id="GO:0008658">
    <property type="term" value="F:penicillin binding"/>
    <property type="evidence" value="ECO:0007669"/>
    <property type="project" value="InterPro"/>
</dbReference>
<dbReference type="eggNOG" id="COG4953">
    <property type="taxonomic scope" value="Bacteria"/>
</dbReference>
<keyword evidence="8" id="KW-0378">Hydrolase</keyword>
<dbReference type="InterPro" id="IPR012338">
    <property type="entry name" value="Beta-lactam/transpept-like"/>
</dbReference>
<keyword evidence="13" id="KW-0732">Signal</keyword>
<dbReference type="InterPro" id="IPR001460">
    <property type="entry name" value="PCN-bd_Tpept"/>
</dbReference>
<dbReference type="Gene3D" id="1.10.3810.10">
    <property type="entry name" value="Biosynthetic peptidoglycan transglycosylase-like"/>
    <property type="match status" value="1"/>
</dbReference>
<evidence type="ECO:0000256" key="7">
    <source>
        <dbReference type="ARBA" id="ARBA00022679"/>
    </source>
</evidence>
<dbReference type="InterPro" id="IPR036950">
    <property type="entry name" value="PBP_transglycosylase"/>
</dbReference>
<evidence type="ECO:0000256" key="6">
    <source>
        <dbReference type="ARBA" id="ARBA00022676"/>
    </source>
</evidence>
<keyword evidence="9" id="KW-0511">Multifunctional enzyme</keyword>
<feature type="region of interest" description="Disordered" evidence="12">
    <location>
        <begin position="723"/>
        <end position="746"/>
    </location>
</feature>
<dbReference type="NCBIfam" id="TIGR02073">
    <property type="entry name" value="PBP_1c"/>
    <property type="match status" value="1"/>
</dbReference>
<dbReference type="InterPro" id="IPR001264">
    <property type="entry name" value="Glyco_trans_51"/>
</dbReference>
<evidence type="ECO:0000256" key="1">
    <source>
        <dbReference type="ARBA" id="ARBA00004752"/>
    </source>
</evidence>
<dbReference type="InterPro" id="IPR009647">
    <property type="entry name" value="PBP_C"/>
</dbReference>
<dbReference type="SUPFAM" id="SSF56601">
    <property type="entry name" value="beta-lactamase/transpeptidase-like"/>
    <property type="match status" value="1"/>
</dbReference>
<feature type="domain" description="Glycosyl transferase family 51" evidence="15">
    <location>
        <begin position="57"/>
        <end position="233"/>
    </location>
</feature>
<feature type="compositionally biased region" description="Basic and acidic residues" evidence="12">
    <location>
        <begin position="736"/>
        <end position="746"/>
    </location>
</feature>
<dbReference type="InterPro" id="IPR011815">
    <property type="entry name" value="PBP_1c"/>
</dbReference>
<keyword evidence="5" id="KW-0645">Protease</keyword>